<dbReference type="AlphaFoldDB" id="A0A5M8P413"/>
<evidence type="ECO:0000313" key="1">
    <source>
        <dbReference type="EMBL" id="KAA6303141.1"/>
    </source>
</evidence>
<name>A0A5M8P413_9BACT</name>
<accession>A0A5M8P413</accession>
<dbReference type="Proteomes" id="UP000324575">
    <property type="component" value="Unassembled WGS sequence"/>
</dbReference>
<protein>
    <recommendedName>
        <fullName evidence="3">Phage head morphogenesis domain-containing protein</fullName>
    </recommendedName>
</protein>
<dbReference type="Gene3D" id="3.40.1350.120">
    <property type="match status" value="1"/>
</dbReference>
<evidence type="ECO:0000313" key="2">
    <source>
        <dbReference type="Proteomes" id="UP000324575"/>
    </source>
</evidence>
<comment type="caution">
    <text evidence="1">The sequence shown here is derived from an EMBL/GenBank/DDBJ whole genome shotgun (WGS) entry which is preliminary data.</text>
</comment>
<gene>
    <name evidence="1" type="ORF">EZS26_000744</name>
</gene>
<dbReference type="EMBL" id="SNRX01000003">
    <property type="protein sequence ID" value="KAA6303141.1"/>
    <property type="molecule type" value="Genomic_DNA"/>
</dbReference>
<proteinExistence type="predicted"/>
<organism evidence="1 2">
    <name type="scientific">Candidatus Ordinivivax streblomastigis</name>
    <dbReference type="NCBI Taxonomy" id="2540710"/>
    <lineage>
        <taxon>Bacteria</taxon>
        <taxon>Pseudomonadati</taxon>
        <taxon>Bacteroidota</taxon>
        <taxon>Bacteroidia</taxon>
        <taxon>Bacteroidales</taxon>
        <taxon>Candidatus Ordinivivax</taxon>
    </lineage>
</organism>
<reference evidence="1 2" key="1">
    <citation type="submission" date="2019-03" db="EMBL/GenBank/DDBJ databases">
        <title>Single cell metagenomics reveals metabolic interactions within the superorganism composed of flagellate Streblomastix strix and complex community of Bacteroidetes bacteria on its surface.</title>
        <authorList>
            <person name="Treitli S.C."/>
            <person name="Kolisko M."/>
            <person name="Husnik F."/>
            <person name="Keeling P."/>
            <person name="Hampl V."/>
        </authorList>
    </citation>
    <scope>NUCLEOTIDE SEQUENCE [LARGE SCALE GENOMIC DNA]</scope>
    <source>
        <strain evidence="1">St1</strain>
    </source>
</reference>
<sequence length="531" mass="61995">MDKKRQDLINYLTTLQGQLKNAYGNAYQDVFKLTEIKKAIKNGEDFTWNGNPTAERKLDEQLKLLSNKTETLIRNGISGAWKLGESDSKDRILQQFGKTKYQPEVNATMEAAVKSHRDNVMNAYKFANQKQGGLTLSNRVWNLSGNAKKEMEIMIQNRIKEGKGADKIATEIEKYLNNPDALFRRVRDKDTGELELSKAAKAYRPGQGVYRSAYKNALRLVSTEINNAYRRAEWESYQNNPLITGFRIQLNNNHTTLIKGIPTPFTDICDDLQGEYPKSFLWQGWHPQCRCVMFPIRISDDDLEARWIARMENKLQDWKPTNEIKQPPKALNDWINKNAKRIENAKQLPYWIKDNTKFVSLPLNEINMITQQLFTTYKEFSNSGGKIELMEGYTKKSDHKDLLAIARIFAEKGEKVQITTDLHFKDEKYKKVFGELNGTKYEHKCPDLIINGKFYEYESYMKPFKKEKISHMIKKGSIQSSRIIINNNKGASDRYIRRNIIERINDKNFKYDIDELWLYERGKVRLLFKKQ</sequence>
<evidence type="ECO:0008006" key="3">
    <source>
        <dbReference type="Google" id="ProtNLM"/>
    </source>
</evidence>